<dbReference type="Pfam" id="PF10294">
    <property type="entry name" value="Methyltransf_16"/>
    <property type="match status" value="1"/>
</dbReference>
<feature type="domain" description="Ubiquitin-like" evidence="2">
    <location>
        <begin position="244"/>
        <end position="320"/>
    </location>
</feature>
<dbReference type="Gene3D" id="3.10.20.90">
    <property type="entry name" value="Phosphatidylinositol 3-kinase Catalytic Subunit, Chain A, domain 1"/>
    <property type="match status" value="1"/>
</dbReference>
<feature type="compositionally biased region" description="Basic and acidic residues" evidence="1">
    <location>
        <begin position="1"/>
        <end position="18"/>
    </location>
</feature>
<evidence type="ECO:0000256" key="1">
    <source>
        <dbReference type="SAM" id="MobiDB-lite"/>
    </source>
</evidence>
<keyword evidence="4" id="KW-1185">Reference proteome</keyword>
<dbReference type="Proteomes" id="UP001165122">
    <property type="component" value="Unassembled WGS sequence"/>
</dbReference>
<dbReference type="CDD" id="cd17039">
    <property type="entry name" value="Ubl_ubiquitin_like"/>
    <property type="match status" value="1"/>
</dbReference>
<dbReference type="SUPFAM" id="SSF54236">
    <property type="entry name" value="Ubiquitin-like"/>
    <property type="match status" value="1"/>
</dbReference>
<dbReference type="PANTHER" id="PTHR14614">
    <property type="entry name" value="HEPATOCELLULAR CARCINOMA-ASSOCIATED ANTIGEN"/>
    <property type="match status" value="1"/>
</dbReference>
<proteinExistence type="predicted"/>
<dbReference type="SMART" id="SM00213">
    <property type="entry name" value="UBQ"/>
    <property type="match status" value="1"/>
</dbReference>
<protein>
    <recommendedName>
        <fullName evidence="2">Ubiquitin-like domain-containing protein</fullName>
    </recommendedName>
</protein>
<dbReference type="InterPro" id="IPR000626">
    <property type="entry name" value="Ubiquitin-like_dom"/>
</dbReference>
<dbReference type="EMBL" id="BRXW01000030">
    <property type="protein sequence ID" value="GMI01024.1"/>
    <property type="molecule type" value="Genomic_DNA"/>
</dbReference>
<feature type="region of interest" description="Disordered" evidence="1">
    <location>
        <begin position="1"/>
        <end position="27"/>
    </location>
</feature>
<dbReference type="Pfam" id="PF00240">
    <property type="entry name" value="ubiquitin"/>
    <property type="match status" value="1"/>
</dbReference>
<dbReference type="PANTHER" id="PTHR14614:SF132">
    <property type="entry name" value="PROTEIN-LYSINE METHYLTRANSFERASE C42C1.13"/>
    <property type="match status" value="1"/>
</dbReference>
<evidence type="ECO:0000259" key="2">
    <source>
        <dbReference type="PROSITE" id="PS50053"/>
    </source>
</evidence>
<sequence>MSKFEKWIEADHTSKPDSEELDDTDPEGISNLFLDTDPLDTFERTYTLPEGRGEFTMSVVGHKQENGQTLSSTGLTLWRAAEYMNSYLLKRPWSSTGESYNAMELGSGIGFNGILLSKLNVNGSTTLTDGDTDTLENLVENVERNGGGCEVKQLRWGVDKVERVWDMIIASDVIYVPNVVPLLFDVVTAGLSEVGVFVLAYARRNVKFEMVLEEAEKRGMVWSKEETGVDGENVWVFRKGEGLSEIIVKTRTGREIRLGVKLSDTVLKVKNKLGAVEGLVLPDKQILLMKGVTLENEKTLDQYGVVKGTTIFYRLQDHTGN</sequence>
<dbReference type="SUPFAM" id="SSF53335">
    <property type="entry name" value="S-adenosyl-L-methionine-dependent methyltransferases"/>
    <property type="match status" value="1"/>
</dbReference>
<evidence type="ECO:0000313" key="4">
    <source>
        <dbReference type="Proteomes" id="UP001165122"/>
    </source>
</evidence>
<reference evidence="4" key="1">
    <citation type="journal article" date="2023" name="Commun. Biol.">
        <title>Genome analysis of Parmales, the sister group of diatoms, reveals the evolutionary specialization of diatoms from phago-mixotrophs to photoautotrophs.</title>
        <authorList>
            <person name="Ban H."/>
            <person name="Sato S."/>
            <person name="Yoshikawa S."/>
            <person name="Yamada K."/>
            <person name="Nakamura Y."/>
            <person name="Ichinomiya M."/>
            <person name="Sato N."/>
            <person name="Blanc-Mathieu R."/>
            <person name="Endo H."/>
            <person name="Kuwata A."/>
            <person name="Ogata H."/>
        </authorList>
    </citation>
    <scope>NUCLEOTIDE SEQUENCE [LARGE SCALE GENOMIC DNA]</scope>
    <source>
        <strain evidence="4">NIES 3700</strain>
    </source>
</reference>
<dbReference type="InterPro" id="IPR029063">
    <property type="entry name" value="SAM-dependent_MTases_sf"/>
</dbReference>
<dbReference type="AlphaFoldDB" id="A0A9W7F4X6"/>
<dbReference type="InterPro" id="IPR019410">
    <property type="entry name" value="Methyltransf_16"/>
</dbReference>
<dbReference type="OrthoDB" id="46564at2759"/>
<dbReference type="PROSITE" id="PS50053">
    <property type="entry name" value="UBIQUITIN_2"/>
    <property type="match status" value="1"/>
</dbReference>
<comment type="caution">
    <text evidence="3">The sequence shown here is derived from an EMBL/GenBank/DDBJ whole genome shotgun (WGS) entry which is preliminary data.</text>
</comment>
<organism evidence="3 4">
    <name type="scientific">Triparma laevis f. longispina</name>
    <dbReference type="NCBI Taxonomy" id="1714387"/>
    <lineage>
        <taxon>Eukaryota</taxon>
        <taxon>Sar</taxon>
        <taxon>Stramenopiles</taxon>
        <taxon>Ochrophyta</taxon>
        <taxon>Bolidophyceae</taxon>
        <taxon>Parmales</taxon>
        <taxon>Triparmaceae</taxon>
        <taxon>Triparma</taxon>
    </lineage>
</organism>
<dbReference type="Gene3D" id="3.40.50.150">
    <property type="entry name" value="Vaccinia Virus protein VP39"/>
    <property type="match status" value="1"/>
</dbReference>
<evidence type="ECO:0000313" key="3">
    <source>
        <dbReference type="EMBL" id="GMI01024.1"/>
    </source>
</evidence>
<gene>
    <name evidence="3" type="ORF">TrLO_g471</name>
</gene>
<name>A0A9W7F4X6_9STRA</name>
<accession>A0A9W7F4X6</accession>
<dbReference type="InterPro" id="IPR029071">
    <property type="entry name" value="Ubiquitin-like_domsf"/>
</dbReference>